<protein>
    <submittedName>
        <fullName evidence="2">Uncharacterized protein</fullName>
    </submittedName>
</protein>
<gene>
    <name evidence="2" type="ORF">BpHYR1_036312</name>
</gene>
<sequence>MIRIGNFLSRNKNNELNDTEQETFSECDGNEDERSHDNVITEHTTSKFNKNFNMLFGQIKSVQINHSASKMLEQP</sequence>
<feature type="compositionally biased region" description="Acidic residues" evidence="1">
    <location>
        <begin position="17"/>
        <end position="31"/>
    </location>
</feature>
<keyword evidence="3" id="KW-1185">Reference proteome</keyword>
<dbReference type="Proteomes" id="UP000276133">
    <property type="component" value="Unassembled WGS sequence"/>
</dbReference>
<accession>A0A3M7SLL2</accession>
<reference evidence="2 3" key="1">
    <citation type="journal article" date="2018" name="Sci. Rep.">
        <title>Genomic signatures of local adaptation to the degree of environmental predictability in rotifers.</title>
        <authorList>
            <person name="Franch-Gras L."/>
            <person name="Hahn C."/>
            <person name="Garcia-Roger E.M."/>
            <person name="Carmona M.J."/>
            <person name="Serra M."/>
            <person name="Gomez A."/>
        </authorList>
    </citation>
    <scope>NUCLEOTIDE SEQUENCE [LARGE SCALE GENOMIC DNA]</scope>
    <source>
        <strain evidence="2">HYR1</strain>
    </source>
</reference>
<evidence type="ECO:0000313" key="3">
    <source>
        <dbReference type="Proteomes" id="UP000276133"/>
    </source>
</evidence>
<name>A0A3M7SLL2_BRAPC</name>
<comment type="caution">
    <text evidence="2">The sequence shown here is derived from an EMBL/GenBank/DDBJ whole genome shotgun (WGS) entry which is preliminary data.</text>
</comment>
<organism evidence="2 3">
    <name type="scientific">Brachionus plicatilis</name>
    <name type="common">Marine rotifer</name>
    <name type="synonym">Brachionus muelleri</name>
    <dbReference type="NCBI Taxonomy" id="10195"/>
    <lineage>
        <taxon>Eukaryota</taxon>
        <taxon>Metazoa</taxon>
        <taxon>Spiralia</taxon>
        <taxon>Gnathifera</taxon>
        <taxon>Rotifera</taxon>
        <taxon>Eurotatoria</taxon>
        <taxon>Monogononta</taxon>
        <taxon>Pseudotrocha</taxon>
        <taxon>Ploima</taxon>
        <taxon>Brachionidae</taxon>
        <taxon>Brachionus</taxon>
    </lineage>
</organism>
<dbReference type="AlphaFoldDB" id="A0A3M7SLL2"/>
<evidence type="ECO:0000313" key="2">
    <source>
        <dbReference type="EMBL" id="RNA36585.1"/>
    </source>
</evidence>
<proteinExistence type="predicted"/>
<dbReference type="EMBL" id="REGN01001161">
    <property type="protein sequence ID" value="RNA36585.1"/>
    <property type="molecule type" value="Genomic_DNA"/>
</dbReference>
<feature type="region of interest" description="Disordered" evidence="1">
    <location>
        <begin position="1"/>
        <end position="35"/>
    </location>
</feature>
<evidence type="ECO:0000256" key="1">
    <source>
        <dbReference type="SAM" id="MobiDB-lite"/>
    </source>
</evidence>